<accession>A0A140NQM2</accession>
<evidence type="ECO:0000313" key="5">
    <source>
        <dbReference type="Proteomes" id="UP000005012"/>
    </source>
</evidence>
<reference evidence="5" key="2">
    <citation type="submission" date="2012-04" db="EMBL/GenBank/DDBJ databases">
        <title>Complete genome sequence of Providencia stuartii clinical isolate MRSN 2154.</title>
        <authorList>
            <person name="Clifford R.J."/>
            <person name="Hang J."/>
            <person name="Riley M.C."/>
            <person name="Onmus-Leone F."/>
            <person name="Kuschner R.A."/>
            <person name="Lesho E.P."/>
            <person name="Waterman P.E."/>
        </authorList>
    </citation>
    <scope>NUCLEOTIDE SEQUENCE [LARGE SCALE GENOMIC DNA]</scope>
    <source>
        <strain evidence="5">MRSN 2154</strain>
    </source>
</reference>
<dbReference type="Gene3D" id="3.40.50.80">
    <property type="entry name" value="Nucleotide-binding domain of ferredoxin-NADP reductase (FNR) module"/>
    <property type="match status" value="1"/>
</dbReference>
<sequence>MASDKPVEKNIYRPAPPQLVQVKSITDISPSIRSITFTGERLGDYPTQCEGGHIKIFLAPDLKSEPALPILSEQGRRWPEDKPRPFVRTYTVRAIRPEVKEIDVEFAMHDGASGPAYLFARDAEQGHWMGITNPGGPDPLLPHTQHYFMAGDSSSLPAIAALLEKMPANATGKVVLRLDHQGDIRELTKPAGIEVIWICGDISKNNELINTFKSWDIPTEDTSFWIAGEDQIIRDLRRFIRREKGVSRESIYAIPYWRYGYDEEGYHQERHHVMDNPDD</sequence>
<dbReference type="HOGENOM" id="CLU_040923_3_1_6"/>
<dbReference type="InterPro" id="IPR039261">
    <property type="entry name" value="FNR_nucleotide-bd"/>
</dbReference>
<dbReference type="GeneID" id="93519505"/>
<dbReference type="AlphaFoldDB" id="A0A140NQM2"/>
<dbReference type="Gene3D" id="2.40.30.10">
    <property type="entry name" value="Translation factors"/>
    <property type="match status" value="1"/>
</dbReference>
<dbReference type="Proteomes" id="UP000005012">
    <property type="component" value="Chromosome"/>
</dbReference>
<proteinExistence type="inferred from homology"/>
<evidence type="ECO:0000259" key="3">
    <source>
        <dbReference type="Pfam" id="PF08021"/>
    </source>
</evidence>
<evidence type="ECO:0000256" key="1">
    <source>
        <dbReference type="ARBA" id="ARBA00035644"/>
    </source>
</evidence>
<dbReference type="EMBL" id="CP003488">
    <property type="protein sequence ID" value="AFH95769.1"/>
    <property type="molecule type" value="Genomic_DNA"/>
</dbReference>
<dbReference type="InterPro" id="IPR013113">
    <property type="entry name" value="SIP_FAD-bd"/>
</dbReference>
<dbReference type="PATRIC" id="fig|1157951.4.peg.4001"/>
<dbReference type="Pfam" id="PF04954">
    <property type="entry name" value="SIP"/>
    <property type="match status" value="1"/>
</dbReference>
<protein>
    <recommendedName>
        <fullName evidence="6">Vibriobactin utilization protein ViuB</fullName>
    </recommendedName>
</protein>
<feature type="domain" description="SIP-like Rossmann fold" evidence="2">
    <location>
        <begin position="145"/>
        <end position="260"/>
    </location>
</feature>
<evidence type="ECO:0008006" key="6">
    <source>
        <dbReference type="Google" id="ProtNLM"/>
    </source>
</evidence>
<dbReference type="RefSeq" id="WP_004919311.1">
    <property type="nucleotide sequence ID" value="NC_017731.1"/>
</dbReference>
<dbReference type="PANTHER" id="PTHR30157">
    <property type="entry name" value="FERRIC REDUCTASE, NADPH-DEPENDENT"/>
    <property type="match status" value="1"/>
</dbReference>
<dbReference type="SUPFAM" id="SSF63380">
    <property type="entry name" value="Riboflavin synthase domain-like"/>
    <property type="match status" value="1"/>
</dbReference>
<evidence type="ECO:0000313" key="4">
    <source>
        <dbReference type="EMBL" id="AFH95769.1"/>
    </source>
</evidence>
<comment type="similarity">
    <text evidence="1">Belongs to the SIP oxidoreductase family.</text>
</comment>
<name>A0A140NQM2_PROSM</name>
<dbReference type="Pfam" id="PF08021">
    <property type="entry name" value="FAD_binding_9"/>
    <property type="match status" value="1"/>
</dbReference>
<reference evidence="4 5" key="1">
    <citation type="journal article" date="2012" name="J. Bacteriol.">
        <title>Complete Genome Sequence of Providencia stuartii Clinical Isolate MRSN 2154.</title>
        <authorList>
            <person name="Clifford R.J."/>
            <person name="Hang J."/>
            <person name="Riley M.C."/>
            <person name="Onmus-Leone F."/>
            <person name="Kuschner R.A."/>
            <person name="Lesho E.P."/>
            <person name="Waterman P.E."/>
        </authorList>
    </citation>
    <scope>NUCLEOTIDE SEQUENCE [LARGE SCALE GENOMIC DNA]</scope>
    <source>
        <strain evidence="4 5">MRSN 2154</strain>
    </source>
</reference>
<dbReference type="PANTHER" id="PTHR30157:SF0">
    <property type="entry name" value="NADPH-DEPENDENT FERRIC-CHELATE REDUCTASE"/>
    <property type="match status" value="1"/>
</dbReference>
<gene>
    <name evidence="4" type="ordered locus">S70_19880</name>
</gene>
<evidence type="ECO:0000259" key="2">
    <source>
        <dbReference type="Pfam" id="PF04954"/>
    </source>
</evidence>
<dbReference type="InterPro" id="IPR007037">
    <property type="entry name" value="SIP_rossman_dom"/>
</dbReference>
<dbReference type="KEGG" id="psi:S70_19880"/>
<dbReference type="OrthoDB" id="9814826at2"/>
<dbReference type="InterPro" id="IPR039374">
    <property type="entry name" value="SIP_fam"/>
</dbReference>
<organism evidence="4 5">
    <name type="scientific">Providencia stuartii (strain MRSN 2154)</name>
    <dbReference type="NCBI Taxonomy" id="1157951"/>
    <lineage>
        <taxon>Bacteria</taxon>
        <taxon>Pseudomonadati</taxon>
        <taxon>Pseudomonadota</taxon>
        <taxon>Gammaproteobacteria</taxon>
        <taxon>Enterobacterales</taxon>
        <taxon>Morganellaceae</taxon>
        <taxon>Providencia</taxon>
    </lineage>
</organism>
<dbReference type="InterPro" id="IPR017938">
    <property type="entry name" value="Riboflavin_synthase-like_b-brl"/>
</dbReference>
<dbReference type="CDD" id="cd06193">
    <property type="entry name" value="siderophore_interacting"/>
    <property type="match status" value="1"/>
</dbReference>
<feature type="domain" description="Siderophore-interacting FAD-binding" evidence="3">
    <location>
        <begin position="21"/>
        <end position="137"/>
    </location>
</feature>